<reference evidence="1 2" key="1">
    <citation type="journal article" date="2019" name="Commun. Biol.">
        <title>The bagworm genome reveals a unique fibroin gene that provides high tensile strength.</title>
        <authorList>
            <person name="Kono N."/>
            <person name="Nakamura H."/>
            <person name="Ohtoshi R."/>
            <person name="Tomita M."/>
            <person name="Numata K."/>
            <person name="Arakawa K."/>
        </authorList>
    </citation>
    <scope>NUCLEOTIDE SEQUENCE [LARGE SCALE GENOMIC DNA]</scope>
</reference>
<gene>
    <name evidence="1" type="ORF">EVAR_74815_1</name>
</gene>
<evidence type="ECO:0000313" key="2">
    <source>
        <dbReference type="Proteomes" id="UP000299102"/>
    </source>
</evidence>
<dbReference type="Proteomes" id="UP000299102">
    <property type="component" value="Unassembled WGS sequence"/>
</dbReference>
<evidence type="ECO:0000313" key="1">
    <source>
        <dbReference type="EMBL" id="GBP04068.1"/>
    </source>
</evidence>
<keyword evidence="2" id="KW-1185">Reference proteome</keyword>
<comment type="caution">
    <text evidence="1">The sequence shown here is derived from an EMBL/GenBank/DDBJ whole genome shotgun (WGS) entry which is preliminary data.</text>
</comment>
<organism evidence="1 2">
    <name type="scientific">Eumeta variegata</name>
    <name type="common">Bagworm moth</name>
    <name type="synonym">Eumeta japonica</name>
    <dbReference type="NCBI Taxonomy" id="151549"/>
    <lineage>
        <taxon>Eukaryota</taxon>
        <taxon>Metazoa</taxon>
        <taxon>Ecdysozoa</taxon>
        <taxon>Arthropoda</taxon>
        <taxon>Hexapoda</taxon>
        <taxon>Insecta</taxon>
        <taxon>Pterygota</taxon>
        <taxon>Neoptera</taxon>
        <taxon>Endopterygota</taxon>
        <taxon>Lepidoptera</taxon>
        <taxon>Glossata</taxon>
        <taxon>Ditrysia</taxon>
        <taxon>Tineoidea</taxon>
        <taxon>Psychidae</taxon>
        <taxon>Oiketicinae</taxon>
        <taxon>Eumeta</taxon>
    </lineage>
</organism>
<dbReference type="EMBL" id="BGZK01000012">
    <property type="protein sequence ID" value="GBP04068.1"/>
    <property type="molecule type" value="Genomic_DNA"/>
</dbReference>
<accession>A0A4C1SS50</accession>
<sequence length="83" mass="9675">MALETEENQMAKRIKGGDDINECKRRGSKTTTIMSIEDHNKVEYYDKEEDKTTMTKSAEDYYDEKGLYTVKTKRADDHDDEEG</sequence>
<proteinExistence type="predicted"/>
<name>A0A4C1SS50_EUMVA</name>
<protein>
    <submittedName>
        <fullName evidence="1">Uncharacterized protein</fullName>
    </submittedName>
</protein>
<dbReference type="AlphaFoldDB" id="A0A4C1SS50"/>